<sequence>MFGKSVFRLCFEKEDGAVNQDNLEVRRIDSRLVDRALKARQQLFFGREGLPGIEIKCHWLRVDFLHSGIQGTQVVAIDLSEALNLNDPSRFASSKVMRFLHFAALLNSPCCWSRFGVDLHGSSVAHQLS</sequence>
<keyword evidence="2" id="KW-1185">Reference proteome</keyword>
<reference evidence="1 2" key="1">
    <citation type="submission" date="2015-09" db="EMBL/GenBank/DDBJ databases">
        <authorList>
            <consortium name="Swine Surveillance"/>
        </authorList>
    </citation>
    <scope>NUCLEOTIDE SEQUENCE [LARGE SCALE GENOMIC DNA]</scope>
    <source>
        <strain evidence="1 2">CECT 7688</strain>
    </source>
</reference>
<name>A0A0P1FE73_9RHOB</name>
<dbReference type="EMBL" id="CYPW01000006">
    <property type="protein sequence ID" value="CUH51665.1"/>
    <property type="molecule type" value="Genomic_DNA"/>
</dbReference>
<proteinExistence type="predicted"/>
<dbReference type="RefSeq" id="WP_144432494.1">
    <property type="nucleotide sequence ID" value="NZ_CYPW01000006.1"/>
</dbReference>
<evidence type="ECO:0000313" key="1">
    <source>
        <dbReference type="EMBL" id="CUH51665.1"/>
    </source>
</evidence>
<dbReference type="AlphaFoldDB" id="A0A0P1FE73"/>
<protein>
    <submittedName>
        <fullName evidence="1">Uncharacterized protein</fullName>
    </submittedName>
</protein>
<accession>A0A0P1FE73</accession>
<organism evidence="1 2">
    <name type="scientific">Shimia marina</name>
    <dbReference type="NCBI Taxonomy" id="321267"/>
    <lineage>
        <taxon>Bacteria</taxon>
        <taxon>Pseudomonadati</taxon>
        <taxon>Pseudomonadota</taxon>
        <taxon>Alphaproteobacteria</taxon>
        <taxon>Rhodobacterales</taxon>
        <taxon>Roseobacteraceae</taxon>
    </lineage>
</organism>
<gene>
    <name evidence="1" type="ORF">SHM7688_01104</name>
</gene>
<dbReference type="Proteomes" id="UP000054823">
    <property type="component" value="Unassembled WGS sequence"/>
</dbReference>
<evidence type="ECO:0000313" key="2">
    <source>
        <dbReference type="Proteomes" id="UP000054823"/>
    </source>
</evidence>